<dbReference type="Gene3D" id="2.60.40.3680">
    <property type="match status" value="1"/>
</dbReference>
<proteinExistence type="predicted"/>
<reference evidence="2 3" key="1">
    <citation type="journal article" date="2016" name="Nat. Commun.">
        <title>Thousands of microbial genomes shed light on interconnected biogeochemical processes in an aquifer system.</title>
        <authorList>
            <person name="Anantharaman K."/>
            <person name="Brown C.T."/>
            <person name="Hug L.A."/>
            <person name="Sharon I."/>
            <person name="Castelle C.J."/>
            <person name="Probst A.J."/>
            <person name="Thomas B.C."/>
            <person name="Singh A."/>
            <person name="Wilkins M.J."/>
            <person name="Karaoz U."/>
            <person name="Brodie E.L."/>
            <person name="Williams K.H."/>
            <person name="Hubbard S.S."/>
            <person name="Banfield J.F."/>
        </authorList>
    </citation>
    <scope>NUCLEOTIDE SEQUENCE [LARGE SCALE GENOMIC DNA]</scope>
</reference>
<dbReference type="Proteomes" id="UP000178379">
    <property type="component" value="Unassembled WGS sequence"/>
</dbReference>
<protein>
    <recommendedName>
        <fullName evidence="1">NAD glycohydrolase translocation F5/8 type C domain-containing protein</fullName>
    </recommendedName>
</protein>
<dbReference type="AlphaFoldDB" id="A0A1F6SX45"/>
<dbReference type="Pfam" id="PF25302">
    <property type="entry name" value="NADase_transloc"/>
    <property type="match status" value="1"/>
</dbReference>
<dbReference type="STRING" id="1817756.A2140_01830"/>
<evidence type="ECO:0000259" key="1">
    <source>
        <dbReference type="Pfam" id="PF25302"/>
    </source>
</evidence>
<organism evidence="2 3">
    <name type="scientific">Candidatus Muproteobacteria bacterium RBG_16_62_13</name>
    <dbReference type="NCBI Taxonomy" id="1817756"/>
    <lineage>
        <taxon>Bacteria</taxon>
        <taxon>Pseudomonadati</taxon>
        <taxon>Pseudomonadota</taxon>
        <taxon>Candidatus Muproteobacteria</taxon>
    </lineage>
</organism>
<evidence type="ECO:0000313" key="3">
    <source>
        <dbReference type="Proteomes" id="UP000178379"/>
    </source>
</evidence>
<dbReference type="NCBIfam" id="NF047619">
    <property type="entry name" value="NADase_discoid"/>
    <property type="match status" value="1"/>
</dbReference>
<dbReference type="InterPro" id="IPR057561">
    <property type="entry name" value="NADase_transloc"/>
</dbReference>
<evidence type="ECO:0000313" key="2">
    <source>
        <dbReference type="EMBL" id="OGI37443.1"/>
    </source>
</evidence>
<name>A0A1F6SX45_9PROT</name>
<gene>
    <name evidence="2" type="ORF">A2140_01830</name>
</gene>
<feature type="domain" description="NAD glycohydrolase translocation F5/8 type C" evidence="1">
    <location>
        <begin position="192"/>
        <end position="371"/>
    </location>
</feature>
<comment type="caution">
    <text evidence="2">The sequence shown here is derived from an EMBL/GenBank/DDBJ whole genome shotgun (WGS) entry which is preliminary data.</text>
</comment>
<accession>A0A1F6SX45</accession>
<dbReference type="EMBL" id="MFSQ01000146">
    <property type="protein sequence ID" value="OGI37443.1"/>
    <property type="molecule type" value="Genomic_DNA"/>
</dbReference>
<sequence>MLYGVPITWEEKRPARDIARDIQLTFNGKKLYCNITDIRPSGQAERKRQGHFEGWGRAWCVTQLSMPGGQTSRLRLQYKAELEYVDMRTTKSALTSFDTRTLQYALWPAAFWKGSVDQFRVEVDFGPYAGFLREHNLPTPVVVDKNRLTYSAKNLDLNSFREIKLDFSAEQMLSHRELVTWNRNADKESRLPISVRASGFLPPQDGHGFNPQNVADGNPKTAWCVSNANGGRGEWLEIKALRSLAKDAQQPGRIACKLQGMVLVPGFSYSQSIYMANNRIRKFRVARCGDLSKYRDIEITHHGKQFDMSALWLSLGIDDLPWWVESAGFRYKITASSPVVEGKHTPTDCWRLTILEVDRGEKYRDTCVSEAALVVNCP</sequence>